<feature type="compositionally biased region" description="Basic and acidic residues" evidence="13">
    <location>
        <begin position="320"/>
        <end position="346"/>
    </location>
</feature>
<feature type="compositionally biased region" description="Low complexity" evidence="13">
    <location>
        <begin position="511"/>
        <end position="522"/>
    </location>
</feature>
<keyword evidence="7" id="KW-0851">Voltage-gated channel</keyword>
<evidence type="ECO:0000313" key="15">
    <source>
        <dbReference type="EMBL" id="CAK0888226.1"/>
    </source>
</evidence>
<reference evidence="15" key="1">
    <citation type="submission" date="2023-10" db="EMBL/GenBank/DDBJ databases">
        <authorList>
            <person name="Chen Y."/>
            <person name="Shah S."/>
            <person name="Dougan E. K."/>
            <person name="Thang M."/>
            <person name="Chan C."/>
        </authorList>
    </citation>
    <scope>NUCLEOTIDE SEQUENCE [LARGE SCALE GENOMIC DNA]</scope>
</reference>
<comment type="caution">
    <text evidence="15">The sequence shown here is derived from an EMBL/GenBank/DDBJ whole genome shotgun (WGS) entry which is preliminary data.</text>
</comment>
<feature type="region of interest" description="Disordered" evidence="13">
    <location>
        <begin position="493"/>
        <end position="565"/>
    </location>
</feature>
<keyword evidence="3" id="KW-0109">Calcium transport</keyword>
<dbReference type="InterPro" id="IPR005821">
    <property type="entry name" value="Ion_trans_dom"/>
</dbReference>
<dbReference type="PANTHER" id="PTHR45628">
    <property type="entry name" value="VOLTAGE-DEPENDENT CALCIUM CHANNEL TYPE A SUBUNIT ALPHA-1"/>
    <property type="match status" value="1"/>
</dbReference>
<evidence type="ECO:0000259" key="14">
    <source>
        <dbReference type="Pfam" id="PF00520"/>
    </source>
</evidence>
<keyword evidence="9" id="KW-0406">Ion transport</keyword>
<feature type="compositionally biased region" description="Gly residues" evidence="13">
    <location>
        <begin position="253"/>
        <end position="262"/>
    </location>
</feature>
<evidence type="ECO:0000256" key="5">
    <source>
        <dbReference type="ARBA" id="ARBA00022692"/>
    </source>
</evidence>
<evidence type="ECO:0000256" key="10">
    <source>
        <dbReference type="ARBA" id="ARBA00023136"/>
    </source>
</evidence>
<keyword evidence="2" id="KW-0813">Transport</keyword>
<keyword evidence="11" id="KW-0325">Glycoprotein</keyword>
<feature type="compositionally biased region" description="Low complexity" evidence="13">
    <location>
        <begin position="529"/>
        <end position="547"/>
    </location>
</feature>
<name>A0ABN9WNK3_9DINO</name>
<evidence type="ECO:0000256" key="2">
    <source>
        <dbReference type="ARBA" id="ARBA00022448"/>
    </source>
</evidence>
<evidence type="ECO:0000256" key="12">
    <source>
        <dbReference type="ARBA" id="ARBA00023303"/>
    </source>
</evidence>
<evidence type="ECO:0000313" key="16">
    <source>
        <dbReference type="Proteomes" id="UP001189429"/>
    </source>
</evidence>
<evidence type="ECO:0000256" key="1">
    <source>
        <dbReference type="ARBA" id="ARBA00004141"/>
    </source>
</evidence>
<accession>A0ABN9WNK3</accession>
<evidence type="ECO:0000256" key="4">
    <source>
        <dbReference type="ARBA" id="ARBA00022673"/>
    </source>
</evidence>
<keyword evidence="6" id="KW-0106">Calcium</keyword>
<evidence type="ECO:0000256" key="7">
    <source>
        <dbReference type="ARBA" id="ARBA00022882"/>
    </source>
</evidence>
<keyword evidence="10" id="KW-0472">Membrane</keyword>
<evidence type="ECO:0000256" key="8">
    <source>
        <dbReference type="ARBA" id="ARBA00022989"/>
    </source>
</evidence>
<keyword evidence="4" id="KW-0107">Calcium channel</keyword>
<proteinExistence type="predicted"/>
<dbReference type="InterPro" id="IPR050599">
    <property type="entry name" value="VDCC_alpha-1_subunit"/>
</dbReference>
<gene>
    <name evidence="15" type="ORF">PCOR1329_LOCUS69048</name>
</gene>
<evidence type="ECO:0000256" key="11">
    <source>
        <dbReference type="ARBA" id="ARBA00023180"/>
    </source>
</evidence>
<organism evidence="15 16">
    <name type="scientific">Prorocentrum cordatum</name>
    <dbReference type="NCBI Taxonomy" id="2364126"/>
    <lineage>
        <taxon>Eukaryota</taxon>
        <taxon>Sar</taxon>
        <taxon>Alveolata</taxon>
        <taxon>Dinophyceae</taxon>
        <taxon>Prorocentrales</taxon>
        <taxon>Prorocentraceae</taxon>
        <taxon>Prorocentrum</taxon>
    </lineage>
</organism>
<keyword evidence="5" id="KW-0812">Transmembrane</keyword>
<protein>
    <recommendedName>
        <fullName evidence="14">Ion transport domain-containing protein</fullName>
    </recommendedName>
</protein>
<feature type="region of interest" description="Disordered" evidence="13">
    <location>
        <begin position="253"/>
        <end position="273"/>
    </location>
</feature>
<evidence type="ECO:0000256" key="9">
    <source>
        <dbReference type="ARBA" id="ARBA00023065"/>
    </source>
</evidence>
<sequence length="961" mass="105042">MFGKYPFETYSAIDGDDLKLGDQVNPWARRVKEDILLGLKTYCDAASSMELEPARFALKNKQATPDGGDHRRNKQQRTVEALLHGVALATMAAGQTYHETVWAPKAKNDEKGLDELGPPCAHIFTPMVLGSNQEACEQKSKEVISSFSMAHIRDKGAAKVQDTVMRCKGRPTKPKENNPGMMELPPGLNSKRAEVPGADCAEYFDRAVNEGCGDPLSYSAVVYELRRVPGLSRPYGSSVDAAEFLGGGAGLDRAAGGRGGSPIRGNDSQTESIGFADVDGDLVRLVRREDGQHEVFVNDDLIWTGTPELKDECDGETEDEQRSLQRQDGEASGMEGDREAPERELPAHSVGGPVGPGAPAAARSSRPPPASSIVSSASGSARARPRGQATEAVQDLGHEFDVRPGRWGDCMREIRSMMAEASKERRSLAEDSGMRQEELLGMVAQMATGASARRRASQEQAASHERALRQQACDLASGAALNHEVLQELLRRHTAGEEPGQEPEGGRGRRSGASSPAARQRQQPPPQQGAPATVDEAAAPAEGPVAVRESTTFRTEGALPAGRGGRRSTVSLFNQTYLAEPDAKVPWMVACYTAYMNIKEPERTGRVARLEVVSRHSFGLIIFMHACWMTWFVDQQARSALDRRSWAYEVDKFFLVMYMAELGLRLVVHRLYFFLSEDAGWNWFDFLIVLIDIMETVLAEGGPAGLSVLRLVRTLKVIRVFRVFRLVHVFHELRFIWGGQTPAVADERRPGEDAAGPHPPVAACRGQARLVTREVVQDDPEEPSRFSVDGKDKSWFVQKGAVSFHCRDPSAFSLDLSFLGGARSLFGERYAGLSRQEQESSINWLVAAGAAFEDWELTGYRDCKLAGFFFLLHLNYRRAGAWSAAPTTASWRTRPGGATRAARSRRASWRCRRARASAWAWSWPGASCGCWTTGALWLEACGPRPAPAAADCPSGGIAQPS</sequence>
<feature type="domain" description="Ion transport" evidence="14">
    <location>
        <begin position="619"/>
        <end position="734"/>
    </location>
</feature>
<feature type="region of interest" description="Disordered" evidence="13">
    <location>
        <begin position="306"/>
        <end position="397"/>
    </location>
</feature>
<keyword evidence="16" id="KW-1185">Reference proteome</keyword>
<keyword evidence="12" id="KW-0407">Ion channel</keyword>
<evidence type="ECO:0000256" key="6">
    <source>
        <dbReference type="ARBA" id="ARBA00022837"/>
    </source>
</evidence>
<dbReference type="Pfam" id="PF00520">
    <property type="entry name" value="Ion_trans"/>
    <property type="match status" value="1"/>
</dbReference>
<evidence type="ECO:0000256" key="13">
    <source>
        <dbReference type="SAM" id="MobiDB-lite"/>
    </source>
</evidence>
<evidence type="ECO:0000256" key="3">
    <source>
        <dbReference type="ARBA" id="ARBA00022568"/>
    </source>
</evidence>
<keyword evidence="8" id="KW-1133">Transmembrane helix</keyword>
<dbReference type="EMBL" id="CAUYUJ010019045">
    <property type="protein sequence ID" value="CAK0888226.1"/>
    <property type="molecule type" value="Genomic_DNA"/>
</dbReference>
<comment type="subcellular location">
    <subcellularLocation>
        <location evidence="1">Membrane</location>
        <topology evidence="1">Multi-pass membrane protein</topology>
    </subcellularLocation>
</comment>
<dbReference type="Proteomes" id="UP001189429">
    <property type="component" value="Unassembled WGS sequence"/>
</dbReference>
<dbReference type="SUPFAM" id="SSF81324">
    <property type="entry name" value="Voltage-gated potassium channels"/>
    <property type="match status" value="1"/>
</dbReference>
<dbReference type="InterPro" id="IPR027359">
    <property type="entry name" value="Volt_channel_dom_sf"/>
</dbReference>
<dbReference type="Gene3D" id="1.20.120.350">
    <property type="entry name" value="Voltage-gated potassium channels. Chain C"/>
    <property type="match status" value="1"/>
</dbReference>
<feature type="compositionally biased region" description="Low complexity" evidence="13">
    <location>
        <begin position="347"/>
        <end position="382"/>
    </location>
</feature>
<dbReference type="PANTHER" id="PTHR45628:SF7">
    <property type="entry name" value="VOLTAGE-DEPENDENT CALCIUM CHANNEL TYPE A SUBUNIT ALPHA-1"/>
    <property type="match status" value="1"/>
</dbReference>